<feature type="region of interest" description="Disordered" evidence="2">
    <location>
        <begin position="126"/>
        <end position="153"/>
    </location>
</feature>
<organism evidence="3 4">
    <name type="scientific">Paenibacillus montanisoli</name>
    <dbReference type="NCBI Taxonomy" id="2081970"/>
    <lineage>
        <taxon>Bacteria</taxon>
        <taxon>Bacillati</taxon>
        <taxon>Bacillota</taxon>
        <taxon>Bacilli</taxon>
        <taxon>Bacillales</taxon>
        <taxon>Paenibacillaceae</taxon>
        <taxon>Paenibacillus</taxon>
    </lineage>
</organism>
<keyword evidence="1" id="KW-0175">Coiled coil</keyword>
<dbReference type="InterPro" id="IPR014717">
    <property type="entry name" value="Transl_elong_EF1B/ribsomal_bS6"/>
</dbReference>
<accession>A0A328TZ04</accession>
<name>A0A328TZ04_9BACL</name>
<protein>
    <recommendedName>
        <fullName evidence="5">Pilus assembly protein PilO</fullName>
    </recommendedName>
</protein>
<dbReference type="AlphaFoldDB" id="A0A328TZ04"/>
<evidence type="ECO:0000313" key="3">
    <source>
        <dbReference type="EMBL" id="RAP74743.1"/>
    </source>
</evidence>
<evidence type="ECO:0000256" key="1">
    <source>
        <dbReference type="SAM" id="Coils"/>
    </source>
</evidence>
<evidence type="ECO:0000313" key="4">
    <source>
        <dbReference type="Proteomes" id="UP000249260"/>
    </source>
</evidence>
<feature type="compositionally biased region" description="Low complexity" evidence="2">
    <location>
        <begin position="134"/>
        <end position="151"/>
    </location>
</feature>
<sequence length="252" mass="27282">MAVGRIQKRNAALALLFVLLGVAFAMTYSFVIHAPSKELEQTKQQLEQEKQLLAAVDERLVKQQGELQSTLNLQRKLPVEPLIDQYLLDLEKVELLSGSQLQNIGISEGDAAALFANPNAAAAANVQTDTGGNQEAQGTTQEAQPQAEQTPDASAVKRLTFSLSVNTPDYSHMLKFVKKLEELQRVSKIDSFSFTGGQESAGAVPGGSGMKFTVTVSTFYVSQMDELKNGLPWVEYPKPANKSNPLLPSSAS</sequence>
<keyword evidence="4" id="KW-1185">Reference proteome</keyword>
<proteinExistence type="predicted"/>
<dbReference type="EMBL" id="QLUW01000004">
    <property type="protein sequence ID" value="RAP74743.1"/>
    <property type="molecule type" value="Genomic_DNA"/>
</dbReference>
<dbReference type="RefSeq" id="WP_112884530.1">
    <property type="nucleotide sequence ID" value="NZ_QLUW01000004.1"/>
</dbReference>
<dbReference type="Proteomes" id="UP000249260">
    <property type="component" value="Unassembled WGS sequence"/>
</dbReference>
<feature type="coiled-coil region" evidence="1">
    <location>
        <begin position="36"/>
        <end position="66"/>
    </location>
</feature>
<evidence type="ECO:0000256" key="2">
    <source>
        <dbReference type="SAM" id="MobiDB-lite"/>
    </source>
</evidence>
<dbReference type="OrthoDB" id="2427034at2"/>
<dbReference type="Gene3D" id="3.30.70.60">
    <property type="match status" value="1"/>
</dbReference>
<gene>
    <name evidence="3" type="ORF">DL346_22145</name>
</gene>
<evidence type="ECO:0008006" key="5">
    <source>
        <dbReference type="Google" id="ProtNLM"/>
    </source>
</evidence>
<comment type="caution">
    <text evidence="3">The sequence shown here is derived from an EMBL/GenBank/DDBJ whole genome shotgun (WGS) entry which is preliminary data.</text>
</comment>
<feature type="compositionally biased region" description="Polar residues" evidence="2">
    <location>
        <begin position="241"/>
        <end position="252"/>
    </location>
</feature>
<reference evidence="3 4" key="1">
    <citation type="submission" date="2018-06" db="EMBL/GenBank/DDBJ databases">
        <title>Paenibacillus montanisoli sp. nov., isolated from mountain area soil.</title>
        <authorList>
            <person name="Wu M."/>
        </authorList>
    </citation>
    <scope>NUCLEOTIDE SEQUENCE [LARGE SCALE GENOMIC DNA]</scope>
    <source>
        <strain evidence="3 4">RA17</strain>
    </source>
</reference>
<feature type="region of interest" description="Disordered" evidence="2">
    <location>
        <begin position="232"/>
        <end position="252"/>
    </location>
</feature>